<evidence type="ECO:0000313" key="2">
    <source>
        <dbReference type="EMBL" id="EOB15393.1"/>
    </source>
</evidence>
<dbReference type="HOGENOM" id="CLU_1384510_0_0_1"/>
<protein>
    <submittedName>
        <fullName evidence="2">Uncharacterized protein</fullName>
    </submittedName>
</protein>
<keyword evidence="3" id="KW-1185">Reference proteome</keyword>
<evidence type="ECO:0000313" key="3">
    <source>
        <dbReference type="Proteomes" id="UP000016927"/>
    </source>
</evidence>
<feature type="compositionally biased region" description="Basic and acidic residues" evidence="1">
    <location>
        <begin position="118"/>
        <end position="138"/>
    </location>
</feature>
<feature type="compositionally biased region" description="Basic residues" evidence="1">
    <location>
        <begin position="146"/>
        <end position="155"/>
    </location>
</feature>
<dbReference type="VEuPathDB" id="MicrosporidiaDB:NBO_4g0021"/>
<sequence length="197" mass="23423">MQSNRRIQRRSTRTKTVMIHFNPQIEIPSTPTVINSNEAATINHDTVRLIETDQNKVTSNEHITVINTNNDRKIEIIDRQFDFHTMRAFFERPDEKPKQVEVVVEKVEQGISTEENETFDKEKNFNEKQIKEEERKSESTAQNKYKNNKYNKKPKDHVNSHDKETGLDQVNETGNEPKMFKFDYLINLWKDRDKKSR</sequence>
<evidence type="ECO:0000256" key="1">
    <source>
        <dbReference type="SAM" id="MobiDB-lite"/>
    </source>
</evidence>
<accession>R0MR90</accession>
<dbReference type="EMBL" id="KB908912">
    <property type="protein sequence ID" value="EOB15393.1"/>
    <property type="molecule type" value="Genomic_DNA"/>
</dbReference>
<organism evidence="2 3">
    <name type="scientific">Nosema bombycis (strain CQ1 / CVCC 102059)</name>
    <name type="common">Microsporidian parasite</name>
    <name type="synonym">Pebrine of silkworm</name>
    <dbReference type="NCBI Taxonomy" id="578461"/>
    <lineage>
        <taxon>Eukaryota</taxon>
        <taxon>Fungi</taxon>
        <taxon>Fungi incertae sedis</taxon>
        <taxon>Microsporidia</taxon>
        <taxon>Nosematidae</taxon>
        <taxon>Nosema</taxon>
    </lineage>
</organism>
<gene>
    <name evidence="2" type="ORF">NBO_4g0021</name>
</gene>
<dbReference type="AlphaFoldDB" id="R0MR90"/>
<feature type="region of interest" description="Disordered" evidence="1">
    <location>
        <begin position="114"/>
        <end position="174"/>
    </location>
</feature>
<proteinExistence type="predicted"/>
<feature type="compositionally biased region" description="Basic and acidic residues" evidence="1">
    <location>
        <begin position="156"/>
        <end position="166"/>
    </location>
</feature>
<name>R0MR90_NOSB1</name>
<dbReference type="Proteomes" id="UP000016927">
    <property type="component" value="Unassembled WGS sequence"/>
</dbReference>
<reference evidence="2 3" key="1">
    <citation type="journal article" date="2013" name="BMC Genomics">
        <title>Comparative genomics of parasitic silkworm microsporidia reveal an association between genome expansion and host adaptation.</title>
        <authorList>
            <person name="Pan G."/>
            <person name="Xu J."/>
            <person name="Li T."/>
            <person name="Xia Q."/>
            <person name="Liu S.L."/>
            <person name="Zhang G."/>
            <person name="Li S."/>
            <person name="Li C."/>
            <person name="Liu H."/>
            <person name="Yang L."/>
            <person name="Liu T."/>
            <person name="Zhang X."/>
            <person name="Wu Z."/>
            <person name="Fan W."/>
            <person name="Dang X."/>
            <person name="Xiang H."/>
            <person name="Tao M."/>
            <person name="Li Y."/>
            <person name="Hu J."/>
            <person name="Li Z."/>
            <person name="Lin L."/>
            <person name="Luo J."/>
            <person name="Geng L."/>
            <person name="Wang L."/>
            <person name="Long M."/>
            <person name="Wan Y."/>
            <person name="He N."/>
            <person name="Zhang Z."/>
            <person name="Lu C."/>
            <person name="Keeling P.J."/>
            <person name="Wang J."/>
            <person name="Xiang Z."/>
            <person name="Zhou Z."/>
        </authorList>
    </citation>
    <scope>NUCLEOTIDE SEQUENCE [LARGE SCALE GENOMIC DNA]</scope>
    <source>
        <strain evidence="3">CQ1 / CVCC 102059</strain>
    </source>
</reference>